<reference evidence="2 3" key="1">
    <citation type="submission" date="2019-06" db="EMBL/GenBank/DDBJ databases">
        <title>Desulfobotulus mexicanus sp. nov., a novel sulfate-reducing bacterium isolated from the sediment of an alkaline crater lake in Mexico.</title>
        <authorList>
            <person name="Hirschler-Rea A."/>
        </authorList>
    </citation>
    <scope>NUCLEOTIDE SEQUENCE [LARGE SCALE GENOMIC DNA]</scope>
    <source>
        <strain evidence="2 3">PAR22N</strain>
    </source>
</reference>
<organism evidence="2 3">
    <name type="scientific">Desulfobotulus mexicanus</name>
    <dbReference type="NCBI Taxonomy" id="2586642"/>
    <lineage>
        <taxon>Bacteria</taxon>
        <taxon>Pseudomonadati</taxon>
        <taxon>Thermodesulfobacteriota</taxon>
        <taxon>Desulfobacteria</taxon>
        <taxon>Desulfobacterales</taxon>
        <taxon>Desulfobacteraceae</taxon>
        <taxon>Desulfobotulus</taxon>
    </lineage>
</organism>
<feature type="signal peptide" evidence="1">
    <location>
        <begin position="1"/>
        <end position="22"/>
    </location>
</feature>
<dbReference type="EMBL" id="VDMB01000004">
    <property type="protein sequence ID" value="TYT75407.1"/>
    <property type="molecule type" value="Genomic_DNA"/>
</dbReference>
<dbReference type="OrthoDB" id="197869at2"/>
<dbReference type="Gene3D" id="2.40.160.10">
    <property type="entry name" value="Porin"/>
    <property type="match status" value="1"/>
</dbReference>
<feature type="chain" id="PRO_5024357508" description="Porin" evidence="1">
    <location>
        <begin position="23"/>
        <end position="442"/>
    </location>
</feature>
<evidence type="ECO:0000256" key="1">
    <source>
        <dbReference type="SAM" id="SignalP"/>
    </source>
</evidence>
<gene>
    <name evidence="2" type="ORF">FIM25_04805</name>
</gene>
<evidence type="ECO:0000313" key="3">
    <source>
        <dbReference type="Proteomes" id="UP000321899"/>
    </source>
</evidence>
<dbReference type="Proteomes" id="UP000321899">
    <property type="component" value="Unassembled WGS sequence"/>
</dbReference>
<dbReference type="InterPro" id="IPR023614">
    <property type="entry name" value="Porin_dom_sf"/>
</dbReference>
<accession>A0A5Q4VGB8</accession>
<protein>
    <recommendedName>
        <fullName evidence="4">Porin</fullName>
    </recommendedName>
</protein>
<keyword evidence="1" id="KW-0732">Signal</keyword>
<evidence type="ECO:0008006" key="4">
    <source>
        <dbReference type="Google" id="ProtNLM"/>
    </source>
</evidence>
<keyword evidence="3" id="KW-1185">Reference proteome</keyword>
<dbReference type="SUPFAM" id="SSF56935">
    <property type="entry name" value="Porins"/>
    <property type="match status" value="1"/>
</dbReference>
<dbReference type="RefSeq" id="WP_139446871.1">
    <property type="nucleotide sequence ID" value="NZ_VDMB01000004.1"/>
</dbReference>
<comment type="caution">
    <text evidence="2">The sequence shown here is derived from an EMBL/GenBank/DDBJ whole genome shotgun (WGS) entry which is preliminary data.</text>
</comment>
<sequence>MKSLKGLMLGLGLLCMGLPAMAVEFGDDLYGGVTVHGFISQGYLASDNNNFFAKTEDGSARFNEFGVNISSQVSDNLRVGLQIFARNLGEFGEGEPEIDWGFADYRWRDWMGIRVGKMKMVHGLYNTTRDIDMLRNSIFLPQSVYNEAWRDTVSAISGAEIYGDLYMGNAGTLSYQFQGGETEFALDGGVVTSLTDQSRLAGVLSDPQSTHTKHSMAGGLVWYTPLNGLRLSTTAWAVEFDMETEATAAAFLPFPGSANVKANTVSRAYTASLEYLRGPFTFAAEYMGNRYEFTNHAKGDSPFANFINAAGTKTLNTEGYYAAIAYRFTDWMELGISYSEYYADKDDRNGKLNIIEQHPSFINVPGVDNPRKDAGYKDHDAWLKDIAMTARFDLTPNWVFKLEGHAMNGAAILMKDINSGDDGNLNTSENWFLFAAKMTVSF</sequence>
<name>A0A5Q4VGB8_9BACT</name>
<evidence type="ECO:0000313" key="2">
    <source>
        <dbReference type="EMBL" id="TYT75407.1"/>
    </source>
</evidence>
<proteinExistence type="predicted"/>
<dbReference type="AlphaFoldDB" id="A0A5Q4VGB8"/>